<dbReference type="GO" id="GO:0006353">
    <property type="term" value="P:DNA-templated transcription termination"/>
    <property type="evidence" value="ECO:0007669"/>
    <property type="project" value="UniProtKB-UniRule"/>
</dbReference>
<sequence length="198" mass="22140">MQEAKWYVAHTYSGYENKVKVNLEKTIANMHLEDTILEVRIPVQEVVETTGTDEGEADKIEYTEEGERKPQKKKKAPKQKLVKRKLFPGYVFVHMILNDDNWYIVRNTRGVTGFVGADSTKPIPLTESEMVSLGVAPQAPSLDFNVGDTVRVTNGVWVNAVGVVDSIDESRQTVKISIPEFMNGTPVGMNVTDITKVK</sequence>
<feature type="region of interest" description="Disordered" evidence="7">
    <location>
        <begin position="48"/>
        <end position="75"/>
    </location>
</feature>
<comment type="caution">
    <text evidence="9">The sequence shown here is derived from an EMBL/GenBank/DDBJ whole genome shotgun (WGS) entry which is preliminary data.</text>
</comment>
<dbReference type="EMBL" id="VULZ01000005">
    <property type="protein sequence ID" value="MSS14660.1"/>
    <property type="molecule type" value="Genomic_DNA"/>
</dbReference>
<dbReference type="HAMAP" id="MF_00948">
    <property type="entry name" value="NusG"/>
    <property type="match status" value="1"/>
</dbReference>
<dbReference type="InterPro" id="IPR014722">
    <property type="entry name" value="Rib_uL2_dom2"/>
</dbReference>
<dbReference type="SUPFAM" id="SSF82679">
    <property type="entry name" value="N-utilization substance G protein NusG, N-terminal domain"/>
    <property type="match status" value="1"/>
</dbReference>
<evidence type="ECO:0000259" key="8">
    <source>
        <dbReference type="SMART" id="SM00738"/>
    </source>
</evidence>
<dbReference type="GO" id="GO:0031564">
    <property type="term" value="P:transcription antitermination"/>
    <property type="evidence" value="ECO:0007669"/>
    <property type="project" value="UniProtKB-UniRule"/>
</dbReference>
<dbReference type="Gene3D" id="2.30.30.30">
    <property type="match status" value="1"/>
</dbReference>
<evidence type="ECO:0000256" key="6">
    <source>
        <dbReference type="RuleBase" id="RU000538"/>
    </source>
</evidence>
<evidence type="ECO:0000256" key="5">
    <source>
        <dbReference type="HAMAP-Rule" id="MF_00948"/>
    </source>
</evidence>
<keyword evidence="2 5" id="KW-0889">Transcription antitermination</keyword>
<keyword evidence="4 5" id="KW-0804">Transcription</keyword>
<feature type="compositionally biased region" description="Basic and acidic residues" evidence="7">
    <location>
        <begin position="57"/>
        <end position="69"/>
    </location>
</feature>
<comment type="similarity">
    <text evidence="5 6">Belongs to the NusG family.</text>
</comment>
<evidence type="ECO:0000256" key="7">
    <source>
        <dbReference type="SAM" id="MobiDB-lite"/>
    </source>
</evidence>
<dbReference type="GO" id="GO:0032784">
    <property type="term" value="P:regulation of DNA-templated transcription elongation"/>
    <property type="evidence" value="ECO:0007669"/>
    <property type="project" value="InterPro"/>
</dbReference>
<accession>A0A6L5X375</accession>
<keyword evidence="10" id="KW-1185">Reference proteome</keyword>
<feature type="domain" description="NusG-like N-terminal" evidence="8">
    <location>
        <begin position="3"/>
        <end position="137"/>
    </location>
</feature>
<evidence type="ECO:0000256" key="2">
    <source>
        <dbReference type="ARBA" id="ARBA00022814"/>
    </source>
</evidence>
<dbReference type="CDD" id="cd06091">
    <property type="entry name" value="KOW_NusG"/>
    <property type="match status" value="1"/>
</dbReference>
<dbReference type="SMART" id="SM00738">
    <property type="entry name" value="NGN"/>
    <property type="match status" value="1"/>
</dbReference>
<evidence type="ECO:0000313" key="10">
    <source>
        <dbReference type="Proteomes" id="UP000481852"/>
    </source>
</evidence>
<keyword evidence="3 5" id="KW-0805">Transcription regulation</keyword>
<dbReference type="AlphaFoldDB" id="A0A6L5X375"/>
<keyword evidence="1 5" id="KW-0806">Transcription termination</keyword>
<dbReference type="Proteomes" id="UP000481852">
    <property type="component" value="Unassembled WGS sequence"/>
</dbReference>
<dbReference type="GO" id="GO:0006354">
    <property type="term" value="P:DNA-templated transcription elongation"/>
    <property type="evidence" value="ECO:0007669"/>
    <property type="project" value="UniProtKB-UniRule"/>
</dbReference>
<evidence type="ECO:0000256" key="4">
    <source>
        <dbReference type="ARBA" id="ARBA00023163"/>
    </source>
</evidence>
<organism evidence="9 10">
    <name type="scientific">Porcincola intestinalis</name>
    <dbReference type="NCBI Taxonomy" id="2606632"/>
    <lineage>
        <taxon>Bacteria</taxon>
        <taxon>Bacillati</taxon>
        <taxon>Bacillota</taxon>
        <taxon>Clostridia</taxon>
        <taxon>Lachnospirales</taxon>
        <taxon>Lachnospiraceae</taxon>
        <taxon>Porcincola</taxon>
    </lineage>
</organism>
<dbReference type="SUPFAM" id="SSF50104">
    <property type="entry name" value="Translation proteins SH3-like domain"/>
    <property type="match status" value="1"/>
</dbReference>
<dbReference type="InterPro" id="IPR043425">
    <property type="entry name" value="NusG-like"/>
</dbReference>
<evidence type="ECO:0000313" key="9">
    <source>
        <dbReference type="EMBL" id="MSS14660.1"/>
    </source>
</evidence>
<gene>
    <name evidence="5" type="primary">nusG</name>
    <name evidence="9" type="ORF">FYJ35_06325</name>
</gene>
<dbReference type="InterPro" id="IPR006645">
    <property type="entry name" value="NGN-like_dom"/>
</dbReference>
<dbReference type="PANTHER" id="PTHR30265">
    <property type="entry name" value="RHO-INTERACTING TRANSCRIPTION TERMINATION FACTOR NUSG"/>
    <property type="match status" value="1"/>
</dbReference>
<dbReference type="PRINTS" id="PR00338">
    <property type="entry name" value="NUSGTNSCPFCT"/>
</dbReference>
<dbReference type="InterPro" id="IPR008991">
    <property type="entry name" value="Translation_prot_SH3-like_sf"/>
</dbReference>
<name>A0A6L5X375_9FIRM</name>
<evidence type="ECO:0000256" key="1">
    <source>
        <dbReference type="ARBA" id="ARBA00022472"/>
    </source>
</evidence>
<dbReference type="PANTHER" id="PTHR30265:SF2">
    <property type="entry name" value="TRANSCRIPTION TERMINATION_ANTITERMINATION PROTEIN NUSG"/>
    <property type="match status" value="1"/>
</dbReference>
<dbReference type="RefSeq" id="WP_277067854.1">
    <property type="nucleotide sequence ID" value="NZ_JAQYJL010000026.1"/>
</dbReference>
<dbReference type="CDD" id="cd09891">
    <property type="entry name" value="NGN_Bact_1"/>
    <property type="match status" value="1"/>
</dbReference>
<dbReference type="InterPro" id="IPR036735">
    <property type="entry name" value="NGN_dom_sf"/>
</dbReference>
<evidence type="ECO:0000256" key="3">
    <source>
        <dbReference type="ARBA" id="ARBA00023015"/>
    </source>
</evidence>
<dbReference type="InterPro" id="IPR047050">
    <property type="entry name" value="NGN"/>
</dbReference>
<reference evidence="9 10" key="1">
    <citation type="submission" date="2019-08" db="EMBL/GenBank/DDBJ databases">
        <title>In-depth cultivation of the pig gut microbiome towards novel bacterial diversity and tailored functional studies.</title>
        <authorList>
            <person name="Wylensek D."/>
            <person name="Hitch T.C.A."/>
            <person name="Clavel T."/>
        </authorList>
    </citation>
    <scope>NUCLEOTIDE SEQUENCE [LARGE SCALE GENOMIC DNA]</scope>
    <source>
        <strain evidence="9 10">Oil+RF-744-WCA-WT-11</strain>
    </source>
</reference>
<dbReference type="Pfam" id="PF02357">
    <property type="entry name" value="NusG"/>
    <property type="match status" value="1"/>
</dbReference>
<comment type="function">
    <text evidence="5 6">Participates in transcription elongation, termination and antitermination.</text>
</comment>
<dbReference type="GO" id="GO:0005829">
    <property type="term" value="C:cytosol"/>
    <property type="evidence" value="ECO:0007669"/>
    <property type="project" value="TreeGrafter"/>
</dbReference>
<dbReference type="InterPro" id="IPR001062">
    <property type="entry name" value="Transcrpt_antiterm_NusG"/>
</dbReference>
<dbReference type="Gene3D" id="3.30.70.940">
    <property type="entry name" value="NusG, N-terminal domain"/>
    <property type="match status" value="1"/>
</dbReference>
<proteinExistence type="inferred from homology"/>
<protein>
    <recommendedName>
        <fullName evidence="5 6">Transcription termination/antitermination protein NusG</fullName>
    </recommendedName>
</protein>